<evidence type="ECO:0000313" key="5">
    <source>
        <dbReference type="Proteomes" id="UP000295106"/>
    </source>
</evidence>
<protein>
    <submittedName>
        <fullName evidence="4">PH (Pleckstrin Homology) domain-containing protein</fullName>
    </submittedName>
</protein>
<organism evidence="4 5">
    <name type="scientific">Rubrivivax gelatinosus</name>
    <name type="common">Rhodocyclus gelatinosus</name>
    <name type="synonym">Rhodopseudomonas gelatinosa</name>
    <dbReference type="NCBI Taxonomy" id="28068"/>
    <lineage>
        <taxon>Bacteria</taxon>
        <taxon>Pseudomonadati</taxon>
        <taxon>Pseudomonadota</taxon>
        <taxon>Betaproteobacteria</taxon>
        <taxon>Burkholderiales</taxon>
        <taxon>Sphaerotilaceae</taxon>
        <taxon>Rubrivivax</taxon>
    </lineage>
</organism>
<keyword evidence="2" id="KW-0472">Membrane</keyword>
<dbReference type="RefSeq" id="WP_132645376.1">
    <property type="nucleotide sequence ID" value="NZ_CP181386.1"/>
</dbReference>
<name>A0A4R2MGI9_RUBGE</name>
<keyword evidence="2" id="KW-0812">Transmembrane</keyword>
<sequence>MTHGHRHTTGHEHDYEPVHGLPEVLPAEEHILWQGSPDWRALARRAFHVPALVLYFAAVLAARAGYVLSQGGSAGDALRALVVLLPLVVFALVLITGLAWLTARGAVYTITDRRVVMRIGIVLTVTFNIPFKRIAAAGLRRHRDGSGDIPITLVGGDRIAYLHLWPHARPWRYAKPEPMLRCVPEAEAVARQLSEAWSRATELPAVPAAAPGGKPAAGNLAGQGAAA</sequence>
<keyword evidence="2" id="KW-1133">Transmembrane helix</keyword>
<dbReference type="EMBL" id="SLXD01000003">
    <property type="protein sequence ID" value="TCP03927.1"/>
    <property type="molecule type" value="Genomic_DNA"/>
</dbReference>
<dbReference type="InterPro" id="IPR005182">
    <property type="entry name" value="YdbS-like_PH"/>
</dbReference>
<accession>A0A4R2MGI9</accession>
<comment type="caution">
    <text evidence="4">The sequence shown here is derived from an EMBL/GenBank/DDBJ whole genome shotgun (WGS) entry which is preliminary data.</text>
</comment>
<dbReference type="Pfam" id="PF03703">
    <property type="entry name" value="bPH_2"/>
    <property type="match status" value="1"/>
</dbReference>
<feature type="transmembrane region" description="Helical" evidence="2">
    <location>
        <begin position="47"/>
        <end position="68"/>
    </location>
</feature>
<dbReference type="OrthoDB" id="7345733at2"/>
<dbReference type="GeneID" id="99684264"/>
<evidence type="ECO:0000256" key="2">
    <source>
        <dbReference type="SAM" id="Phobius"/>
    </source>
</evidence>
<evidence type="ECO:0000313" key="4">
    <source>
        <dbReference type="EMBL" id="TCP03927.1"/>
    </source>
</evidence>
<feature type="region of interest" description="Disordered" evidence="1">
    <location>
        <begin position="208"/>
        <end position="227"/>
    </location>
</feature>
<feature type="transmembrane region" description="Helical" evidence="2">
    <location>
        <begin position="80"/>
        <end position="103"/>
    </location>
</feature>
<dbReference type="NCBIfam" id="NF040894">
    <property type="entry name" value="puhB_PGC"/>
    <property type="match status" value="1"/>
</dbReference>
<evidence type="ECO:0000256" key="1">
    <source>
        <dbReference type="SAM" id="MobiDB-lite"/>
    </source>
</evidence>
<evidence type="ECO:0000259" key="3">
    <source>
        <dbReference type="Pfam" id="PF03703"/>
    </source>
</evidence>
<reference evidence="4 5" key="1">
    <citation type="submission" date="2019-03" db="EMBL/GenBank/DDBJ databases">
        <title>Genomic Encyclopedia of Type Strains, Phase IV (KMG-IV): sequencing the most valuable type-strain genomes for metagenomic binning, comparative biology and taxonomic classification.</title>
        <authorList>
            <person name="Goeker M."/>
        </authorList>
    </citation>
    <scope>NUCLEOTIDE SEQUENCE [LARGE SCALE GENOMIC DNA]</scope>
    <source>
        <strain evidence="4 5">DSM 1709</strain>
    </source>
</reference>
<dbReference type="Proteomes" id="UP000295106">
    <property type="component" value="Unassembled WGS sequence"/>
</dbReference>
<gene>
    <name evidence="4" type="ORF">EV684_103174</name>
</gene>
<dbReference type="InterPro" id="IPR054839">
    <property type="entry name" value="puhB_PGC"/>
</dbReference>
<feature type="domain" description="YdbS-like PH" evidence="3">
    <location>
        <begin position="104"/>
        <end position="193"/>
    </location>
</feature>
<feature type="transmembrane region" description="Helical" evidence="2">
    <location>
        <begin position="115"/>
        <end position="131"/>
    </location>
</feature>
<dbReference type="AlphaFoldDB" id="A0A4R2MGI9"/>
<proteinExistence type="predicted"/>